<dbReference type="AlphaFoldDB" id="A0A813EW18"/>
<dbReference type="PANTHER" id="PTHR16148:SF14">
    <property type="entry name" value="MYND-TYPE DOMAIN-CONTAINING PROTEIN"/>
    <property type="match status" value="1"/>
</dbReference>
<dbReference type="Pfam" id="PF12796">
    <property type="entry name" value="Ank_2"/>
    <property type="match status" value="1"/>
</dbReference>
<dbReference type="PROSITE" id="PS50297">
    <property type="entry name" value="ANK_REP_REGION"/>
    <property type="match status" value="1"/>
</dbReference>
<evidence type="ECO:0000313" key="3">
    <source>
        <dbReference type="EMBL" id="CAE8603228.1"/>
    </source>
</evidence>
<feature type="region of interest" description="Disordered" evidence="2">
    <location>
        <begin position="138"/>
        <end position="184"/>
    </location>
</feature>
<sequence length="672" mass="72918">MPREQRRRQDARGAKLLVQSGQAVRRRPTLEQAQAILLGIDNAEVQLLGIKRLAALELDGLQLAPWCCPWTEWLTLLDYASWRGRDRHIVMLLNAGADPSGGLLPPGCLDRLPKAYAAWVARAAARMRQVGARATEIDTTTNINTNKNNNNNNNINKNNNNINSNKNNNNNSNNTSDNNNNNEHAKSSGSPASCGCGRPGTLRFAPCGHLCCPSCPWREFRTGELGKLPELRCPSCDASYAEPCLEFQPSRRGIIKNGPLAEVETVACQRCGCAIERVRPSCFNCSWPLSVPVAVLPAPGHPAPPTCWQGALSLWQLCTNCWLGPDRERRATASRHTASLARWMALPEETPELAAERLELKAALSAVAPEKAPDLKTSTRRMASAFRALDPAATAADKLGATRANRVEKLRVAAEVGDARRVAALFEAGADADAVNEYGQSALFLAAFEGHLESVEVLLHWGADATLPSHGGTQPAAAAAAKGHEAVWRLLMGRGCPTACLPLGLPRPDRTFSAQVLATQLPLPQGLLSAGAFYVDGAFDEWFLEWLEALWSSLPQAAFAAGVEGEMSPKEPCVDGIGAKEVAQEAGVAARRKKRHVVDRSRQVAAPRRSYFCDADGRVAAELASALRLVREASEQSFECTEAVPQMRFLHYAKPGGYLAPHIDLPRKDWRT</sequence>
<feature type="non-terminal residue" evidence="3">
    <location>
        <position position="672"/>
    </location>
</feature>
<dbReference type="PANTHER" id="PTHR16148">
    <property type="entry name" value="NF-KAPPA-B-REPRESSING FACTOR-RELATED"/>
    <property type="match status" value="1"/>
</dbReference>
<dbReference type="Gene3D" id="1.25.40.20">
    <property type="entry name" value="Ankyrin repeat-containing domain"/>
    <property type="match status" value="1"/>
</dbReference>
<keyword evidence="4" id="KW-1185">Reference proteome</keyword>
<gene>
    <name evidence="3" type="ORF">PGLA1383_LOCUS21447</name>
</gene>
<evidence type="ECO:0000256" key="2">
    <source>
        <dbReference type="SAM" id="MobiDB-lite"/>
    </source>
</evidence>
<keyword evidence="1" id="KW-0040">ANK repeat</keyword>
<evidence type="ECO:0000256" key="1">
    <source>
        <dbReference type="PROSITE-ProRule" id="PRU00023"/>
    </source>
</evidence>
<comment type="caution">
    <text evidence="3">The sequence shown here is derived from an EMBL/GenBank/DDBJ whole genome shotgun (WGS) entry which is preliminary data.</text>
</comment>
<dbReference type="InterPro" id="IPR002110">
    <property type="entry name" value="Ankyrin_rpt"/>
</dbReference>
<protein>
    <submittedName>
        <fullName evidence="3">Uncharacterized protein</fullName>
    </submittedName>
</protein>
<dbReference type="Proteomes" id="UP000654075">
    <property type="component" value="Unassembled WGS sequence"/>
</dbReference>
<dbReference type="PROSITE" id="PS50088">
    <property type="entry name" value="ANK_REPEAT"/>
    <property type="match status" value="1"/>
</dbReference>
<dbReference type="GO" id="GO:0005654">
    <property type="term" value="C:nucleoplasm"/>
    <property type="evidence" value="ECO:0007669"/>
    <property type="project" value="TreeGrafter"/>
</dbReference>
<dbReference type="SUPFAM" id="SSF48403">
    <property type="entry name" value="Ankyrin repeat"/>
    <property type="match status" value="1"/>
</dbReference>
<accession>A0A813EW18</accession>
<organism evidence="3 4">
    <name type="scientific">Polarella glacialis</name>
    <name type="common">Dinoflagellate</name>
    <dbReference type="NCBI Taxonomy" id="89957"/>
    <lineage>
        <taxon>Eukaryota</taxon>
        <taxon>Sar</taxon>
        <taxon>Alveolata</taxon>
        <taxon>Dinophyceae</taxon>
        <taxon>Suessiales</taxon>
        <taxon>Suessiaceae</taxon>
        <taxon>Polarella</taxon>
    </lineage>
</organism>
<proteinExistence type="predicted"/>
<dbReference type="SMART" id="SM00248">
    <property type="entry name" value="ANK"/>
    <property type="match status" value="2"/>
</dbReference>
<feature type="repeat" description="ANK" evidence="1">
    <location>
        <begin position="438"/>
        <end position="470"/>
    </location>
</feature>
<dbReference type="InterPro" id="IPR036770">
    <property type="entry name" value="Ankyrin_rpt-contain_sf"/>
</dbReference>
<reference evidence="3" key="1">
    <citation type="submission" date="2021-02" db="EMBL/GenBank/DDBJ databases">
        <authorList>
            <person name="Dougan E. K."/>
            <person name="Rhodes N."/>
            <person name="Thang M."/>
            <person name="Chan C."/>
        </authorList>
    </citation>
    <scope>NUCLEOTIDE SEQUENCE</scope>
</reference>
<evidence type="ECO:0000313" key="4">
    <source>
        <dbReference type="Proteomes" id="UP000654075"/>
    </source>
</evidence>
<dbReference type="OrthoDB" id="539213at2759"/>
<dbReference type="EMBL" id="CAJNNV010015133">
    <property type="protein sequence ID" value="CAE8603228.1"/>
    <property type="molecule type" value="Genomic_DNA"/>
</dbReference>
<name>A0A813EW18_POLGL</name>
<feature type="compositionally biased region" description="Low complexity" evidence="2">
    <location>
        <begin position="138"/>
        <end position="182"/>
    </location>
</feature>
<dbReference type="GO" id="GO:0005730">
    <property type="term" value="C:nucleolus"/>
    <property type="evidence" value="ECO:0007669"/>
    <property type="project" value="TreeGrafter"/>
</dbReference>